<proteinExistence type="predicted"/>
<dbReference type="Proteomes" id="UP000011996">
    <property type="component" value="Unassembled WGS sequence"/>
</dbReference>
<comment type="caution">
    <text evidence="1">The sequence shown here is derived from an EMBL/GenBank/DDBJ whole genome shotgun (WGS) entry which is preliminary data.</text>
</comment>
<evidence type="ECO:0000313" key="2">
    <source>
        <dbReference type="Proteomes" id="UP000011996"/>
    </source>
</evidence>
<dbReference type="AlphaFoldDB" id="M5SGV7"/>
<reference evidence="1 2" key="1">
    <citation type="journal article" date="2013" name="Mar. Genomics">
        <title>Expression of sulfatases in Rhodopirellula baltica and the diversity of sulfatases in the genus Rhodopirellula.</title>
        <authorList>
            <person name="Wegner C.E."/>
            <person name="Richter-Heitmann T."/>
            <person name="Klindworth A."/>
            <person name="Klockow C."/>
            <person name="Richter M."/>
            <person name="Achstetter T."/>
            <person name="Glockner F.O."/>
            <person name="Harder J."/>
        </authorList>
    </citation>
    <scope>NUCLEOTIDE SEQUENCE [LARGE SCALE GENOMIC DNA]</scope>
    <source>
        <strain evidence="1 2">SH398</strain>
    </source>
</reference>
<organism evidence="1 2">
    <name type="scientific">Rhodopirellula europaea SH398</name>
    <dbReference type="NCBI Taxonomy" id="1263868"/>
    <lineage>
        <taxon>Bacteria</taxon>
        <taxon>Pseudomonadati</taxon>
        <taxon>Planctomycetota</taxon>
        <taxon>Planctomycetia</taxon>
        <taxon>Pirellulales</taxon>
        <taxon>Pirellulaceae</taxon>
        <taxon>Rhodopirellula</taxon>
    </lineage>
</organism>
<name>M5SGV7_9BACT</name>
<dbReference type="PATRIC" id="fig|1263868.3.peg.4239"/>
<sequence length="70" mass="7773">MIRKRVDWVVNEVLKQVGWALLPVRVDVGQEWPTYSKSDKPVSEAPVNSTAAPSGARFLARHVPLTFTLG</sequence>
<protein>
    <submittedName>
        <fullName evidence="1">Uncharacterized protein</fullName>
    </submittedName>
</protein>
<accession>M5SGV7</accession>
<evidence type="ECO:0000313" key="1">
    <source>
        <dbReference type="EMBL" id="EMI25424.1"/>
    </source>
</evidence>
<dbReference type="STRING" id="1263868.RESH_03924"/>
<dbReference type="EMBL" id="ANOF01000125">
    <property type="protein sequence ID" value="EMI25424.1"/>
    <property type="molecule type" value="Genomic_DNA"/>
</dbReference>
<gene>
    <name evidence="1" type="ORF">RESH_03924</name>
</gene>